<gene>
    <name evidence="1" type="ORF">DJ017_14405</name>
</gene>
<dbReference type="EMBL" id="QFYQ01000001">
    <property type="protein sequence ID" value="RAK55615.1"/>
    <property type="molecule type" value="Genomic_DNA"/>
</dbReference>
<protein>
    <recommendedName>
        <fullName evidence="3">Regulatory protein FlaEY</fullName>
    </recommendedName>
</protein>
<reference evidence="2" key="1">
    <citation type="submission" date="2018-05" db="EMBL/GenBank/DDBJ databases">
        <authorList>
            <person name="Li X."/>
        </authorList>
    </citation>
    <scope>NUCLEOTIDE SEQUENCE [LARGE SCALE GENOMIC DNA]</scope>
    <source>
        <strain evidence="2">LX32</strain>
    </source>
</reference>
<dbReference type="PANTHER" id="PTHR35580:SF1">
    <property type="entry name" value="PHYTASE-LIKE DOMAIN-CONTAINING PROTEIN"/>
    <property type="match status" value="1"/>
</dbReference>
<dbReference type="RefSeq" id="WP_111529363.1">
    <property type="nucleotide sequence ID" value="NZ_JBHRSG010000003.1"/>
</dbReference>
<dbReference type="OrthoDB" id="7196243at2"/>
<dbReference type="AlphaFoldDB" id="A0A328AMP7"/>
<sequence>MTVTFDTSVLVNWYQAKAGFASAAATAAGGSGASGKVPTAPWNPGVKQPKTSALVSAALSGKSFIDEKAAKLDVPNASADYKKLFAINQGLVTLQALANAANDSKTPAYQLTQIQAAFDRGMNELSKYVQGTKFANFRLTEGVVNTAAVSAAGVGVASDSYTTAPLVSGSADTVVSAFQGTVQFSADVTNPSTGNTTTVNFDLSEMGATPRTMTNVTLYMNDKLKTAGVGIRVQLDRTDSAAETATVNGKTVTISASQPQFGFKFTGLANEKLAFSAPTTAPSVFIAQTAGNPDPDGKATTNDGVTQQELLKLETGSGADAARRPGDENYVSGRVFSEKLPDGVTAVHATATGADGSVYMLADATGTVSGQPIKGAQDAVLLKYDSAGKLIYTQTLGAGVSASGASLAVSADGKVAIAGAITGELDSGDAGADAKTSDSFVTVFDAQGQEMWSDRQGATGADQAQAVAFDASGRVYVAGKTQGSIGGGTPSGGWDGYLRAYDTTGAVLSTRQFGTAGDDSVAGIVVNGTDVLVAGQDGGSGMVRRFDATDPRQMSLAATRNLGALGGGSVSGIGLDGAGNVLIGGTTGADLGVGTTTLARGGGLDGFGVKLSADLTAGAGDAVAYYGGGGADKVTAVTVANGQLWLTGTATAALPSLSAIGKQDGFVAALDVGAGAVIYSQRFTAKDEMDAPEAIAVDTGGGSALDRLGLPKGTIQYGGSDLLTAATSLRAGDQFQIRQGSSPTPVTITIAANETLDSLTKKIQSAGLFGVVATTVTDANHTTLSLKPATDRQSFELLPGPDGRDALQSLGIKPGLIRKVVIDKKKGVLPADKGSQTYGLHITSNLDLSSKADIKSAIDGINNAITTVRAIYVDLKQAAQPKSATASGSGTVPAYLKSQIADYQAALARLSASSSSSSSSSGSSLASLFG</sequence>
<dbReference type="Pfam" id="PF06739">
    <property type="entry name" value="SBBP"/>
    <property type="match status" value="1"/>
</dbReference>
<dbReference type="InterPro" id="IPR052918">
    <property type="entry name" value="Motility_Chemotaxis_Reg"/>
</dbReference>
<evidence type="ECO:0000313" key="2">
    <source>
        <dbReference type="Proteomes" id="UP000249254"/>
    </source>
</evidence>
<evidence type="ECO:0000313" key="1">
    <source>
        <dbReference type="EMBL" id="RAK55615.1"/>
    </source>
</evidence>
<accession>A0A328AMP7</accession>
<dbReference type="InterPro" id="IPR010620">
    <property type="entry name" value="SBBP_repeat"/>
</dbReference>
<dbReference type="Proteomes" id="UP000249254">
    <property type="component" value="Unassembled WGS sequence"/>
</dbReference>
<keyword evidence="2" id="KW-1185">Reference proteome</keyword>
<evidence type="ECO:0008006" key="3">
    <source>
        <dbReference type="Google" id="ProtNLM"/>
    </source>
</evidence>
<dbReference type="SUPFAM" id="SSF63829">
    <property type="entry name" value="Calcium-dependent phosphotriesterase"/>
    <property type="match status" value="1"/>
</dbReference>
<dbReference type="PANTHER" id="PTHR35580">
    <property type="entry name" value="CELL SURFACE GLYCOPROTEIN (S-LAYER PROTEIN)-LIKE PROTEIN"/>
    <property type="match status" value="1"/>
</dbReference>
<proteinExistence type="predicted"/>
<organism evidence="1 2">
    <name type="scientific">Phenylobacterium soli</name>
    <dbReference type="NCBI Taxonomy" id="2170551"/>
    <lineage>
        <taxon>Bacteria</taxon>
        <taxon>Pseudomonadati</taxon>
        <taxon>Pseudomonadota</taxon>
        <taxon>Alphaproteobacteria</taxon>
        <taxon>Caulobacterales</taxon>
        <taxon>Caulobacteraceae</taxon>
        <taxon>Phenylobacterium</taxon>
    </lineage>
</organism>
<comment type="caution">
    <text evidence="1">The sequence shown here is derived from an EMBL/GenBank/DDBJ whole genome shotgun (WGS) entry which is preliminary data.</text>
</comment>
<name>A0A328AMP7_9CAUL</name>